<keyword evidence="3" id="KW-1185">Reference proteome</keyword>
<reference evidence="2 3" key="1">
    <citation type="submission" date="2022-06" db="EMBL/GenBank/DDBJ databases">
        <title>Haloarcula sp. a new haloarchaeum isolate from saline soil.</title>
        <authorList>
            <person name="Strakova D."/>
            <person name="Galisteo C."/>
            <person name="Sanchez-Porro C."/>
            <person name="Ventosa A."/>
        </authorList>
    </citation>
    <scope>NUCLEOTIDE SEQUENCE [LARGE SCALE GENOMIC DNA]</scope>
    <source>
        <strain evidence="2 3">S1CR25-12</strain>
    </source>
</reference>
<dbReference type="PROSITE" id="PS51318">
    <property type="entry name" value="TAT"/>
    <property type="match status" value="1"/>
</dbReference>
<feature type="region of interest" description="Disordered" evidence="1">
    <location>
        <begin position="160"/>
        <end position="199"/>
    </location>
</feature>
<evidence type="ECO:0000313" key="3">
    <source>
        <dbReference type="Proteomes" id="UP001259659"/>
    </source>
</evidence>
<proteinExistence type="predicted"/>
<evidence type="ECO:0000256" key="1">
    <source>
        <dbReference type="SAM" id="MobiDB-lite"/>
    </source>
</evidence>
<dbReference type="RefSeq" id="WP_310919145.1">
    <property type="nucleotide sequence ID" value="NZ_JAMQON010000002.1"/>
</dbReference>
<evidence type="ECO:0000313" key="2">
    <source>
        <dbReference type="EMBL" id="MDS0259534.1"/>
    </source>
</evidence>
<protein>
    <recommendedName>
        <fullName evidence="4">Calcium-binding protein</fullName>
    </recommendedName>
</protein>
<dbReference type="InterPro" id="IPR006311">
    <property type="entry name" value="TAT_signal"/>
</dbReference>
<comment type="caution">
    <text evidence="2">The sequence shown here is derived from an EMBL/GenBank/DDBJ whole genome shotgun (WGS) entry which is preliminary data.</text>
</comment>
<dbReference type="Proteomes" id="UP001259659">
    <property type="component" value="Unassembled WGS sequence"/>
</dbReference>
<organism evidence="2 3">
    <name type="scientific">Haloarcula saliterrae</name>
    <dbReference type="NCBI Taxonomy" id="2950534"/>
    <lineage>
        <taxon>Archaea</taxon>
        <taxon>Methanobacteriati</taxon>
        <taxon>Methanobacteriota</taxon>
        <taxon>Stenosarchaea group</taxon>
        <taxon>Halobacteria</taxon>
        <taxon>Halobacteriales</taxon>
        <taxon>Haloarculaceae</taxon>
        <taxon>Haloarcula</taxon>
    </lineage>
</organism>
<name>A0ABU2FBA6_9EURY</name>
<sequence>MTDDTNETLLNRIADSRREFMKKGALASGGLLLGASGTAAAQEDDGGILGEGWQALIFISNFHPNGRFVFVSDVVEFTPNYGDVRDSFFTDYNTYQIRWLDTDEVVPLFVAEDAPVGQYDSDLGFIPDEDDDSDQPQVYEVNQEWTPFGDNERLVTINASPLAEDEEDALLDAQDWWQETDGGNGGVTDETPTGNTTAN</sequence>
<gene>
    <name evidence="2" type="ORF">NDI56_09030</name>
</gene>
<evidence type="ECO:0008006" key="4">
    <source>
        <dbReference type="Google" id="ProtNLM"/>
    </source>
</evidence>
<dbReference type="EMBL" id="JAMQON010000002">
    <property type="protein sequence ID" value="MDS0259534.1"/>
    <property type="molecule type" value="Genomic_DNA"/>
</dbReference>
<feature type="compositionally biased region" description="Polar residues" evidence="1">
    <location>
        <begin position="190"/>
        <end position="199"/>
    </location>
</feature>
<accession>A0ABU2FBA6</accession>